<feature type="transmembrane region" description="Helical" evidence="1">
    <location>
        <begin position="47"/>
        <end position="69"/>
    </location>
</feature>
<keyword evidence="1" id="KW-0812">Transmembrane</keyword>
<evidence type="ECO:0000256" key="1">
    <source>
        <dbReference type="SAM" id="Phobius"/>
    </source>
</evidence>
<name>A0ABN0V0L1_9ACTN</name>
<organism evidence="2 3">
    <name type="scientific">Cryptosporangium japonicum</name>
    <dbReference type="NCBI Taxonomy" id="80872"/>
    <lineage>
        <taxon>Bacteria</taxon>
        <taxon>Bacillati</taxon>
        <taxon>Actinomycetota</taxon>
        <taxon>Actinomycetes</taxon>
        <taxon>Cryptosporangiales</taxon>
        <taxon>Cryptosporangiaceae</taxon>
        <taxon>Cryptosporangium</taxon>
    </lineage>
</organism>
<gene>
    <name evidence="2" type="ORF">GCM10009539_65140</name>
</gene>
<dbReference type="RefSeq" id="WP_344652764.1">
    <property type="nucleotide sequence ID" value="NZ_BAAAGX010000028.1"/>
</dbReference>
<sequence length="70" mass="7396">MGRSWDVGTFLVVEGVLVLGLFLVRAGCVRVVDRALLPSPVLRRIDVLTRATPVIAAVCVGAVVAGLILR</sequence>
<reference evidence="2 3" key="1">
    <citation type="journal article" date="2019" name="Int. J. Syst. Evol. Microbiol.">
        <title>The Global Catalogue of Microorganisms (GCM) 10K type strain sequencing project: providing services to taxonomists for standard genome sequencing and annotation.</title>
        <authorList>
            <consortium name="The Broad Institute Genomics Platform"/>
            <consortium name="The Broad Institute Genome Sequencing Center for Infectious Disease"/>
            <person name="Wu L."/>
            <person name="Ma J."/>
        </authorList>
    </citation>
    <scope>NUCLEOTIDE SEQUENCE [LARGE SCALE GENOMIC DNA]</scope>
    <source>
        <strain evidence="2 3">JCM 10425</strain>
    </source>
</reference>
<keyword evidence="1" id="KW-1133">Transmembrane helix</keyword>
<evidence type="ECO:0000313" key="3">
    <source>
        <dbReference type="Proteomes" id="UP001500967"/>
    </source>
</evidence>
<feature type="transmembrane region" description="Helical" evidence="1">
    <location>
        <begin position="7"/>
        <end position="27"/>
    </location>
</feature>
<evidence type="ECO:0000313" key="2">
    <source>
        <dbReference type="EMBL" id="GAA0268992.1"/>
    </source>
</evidence>
<keyword evidence="3" id="KW-1185">Reference proteome</keyword>
<accession>A0ABN0V0L1</accession>
<dbReference type="EMBL" id="BAAAGX010000028">
    <property type="protein sequence ID" value="GAA0268992.1"/>
    <property type="molecule type" value="Genomic_DNA"/>
</dbReference>
<keyword evidence="1" id="KW-0472">Membrane</keyword>
<comment type="caution">
    <text evidence="2">The sequence shown here is derived from an EMBL/GenBank/DDBJ whole genome shotgun (WGS) entry which is preliminary data.</text>
</comment>
<proteinExistence type="predicted"/>
<protein>
    <submittedName>
        <fullName evidence="2">Uncharacterized protein</fullName>
    </submittedName>
</protein>
<dbReference type="Proteomes" id="UP001500967">
    <property type="component" value="Unassembled WGS sequence"/>
</dbReference>